<reference evidence="2 3" key="1">
    <citation type="journal article" date="2021" name="Elife">
        <title>Chloroplast acquisition without the gene transfer in kleptoplastic sea slugs, Plakobranchus ocellatus.</title>
        <authorList>
            <person name="Maeda T."/>
            <person name="Takahashi S."/>
            <person name="Yoshida T."/>
            <person name="Shimamura S."/>
            <person name="Takaki Y."/>
            <person name="Nagai Y."/>
            <person name="Toyoda A."/>
            <person name="Suzuki Y."/>
            <person name="Arimoto A."/>
            <person name="Ishii H."/>
            <person name="Satoh N."/>
            <person name="Nishiyama T."/>
            <person name="Hasebe M."/>
            <person name="Maruyama T."/>
            <person name="Minagawa J."/>
            <person name="Obokata J."/>
            <person name="Shigenobu S."/>
        </authorList>
    </citation>
    <scope>NUCLEOTIDE SEQUENCE [LARGE SCALE GENOMIC DNA]</scope>
</reference>
<proteinExistence type="predicted"/>
<dbReference type="AlphaFoldDB" id="A0AAV4B872"/>
<sequence length="79" mass="8770">MPGGANKNLFQDTNDGMNGEEEEEEEPGPLLTTKNNLFATPMTTPQRYANTYINLVIVDKDGPDYHPRTPGSSRLSCLR</sequence>
<feature type="compositionally biased region" description="Acidic residues" evidence="1">
    <location>
        <begin position="18"/>
        <end position="27"/>
    </location>
</feature>
<keyword evidence="3" id="KW-1185">Reference proteome</keyword>
<evidence type="ECO:0000313" key="3">
    <source>
        <dbReference type="Proteomes" id="UP000735302"/>
    </source>
</evidence>
<evidence type="ECO:0000313" key="2">
    <source>
        <dbReference type="EMBL" id="GFO15363.1"/>
    </source>
</evidence>
<gene>
    <name evidence="2" type="ORF">PoB_004186800</name>
</gene>
<accession>A0AAV4B872</accession>
<dbReference type="EMBL" id="BLXT01004605">
    <property type="protein sequence ID" value="GFO15363.1"/>
    <property type="molecule type" value="Genomic_DNA"/>
</dbReference>
<dbReference type="Proteomes" id="UP000735302">
    <property type="component" value="Unassembled WGS sequence"/>
</dbReference>
<protein>
    <submittedName>
        <fullName evidence="2">Uncharacterized protein</fullName>
    </submittedName>
</protein>
<comment type="caution">
    <text evidence="2">The sequence shown here is derived from an EMBL/GenBank/DDBJ whole genome shotgun (WGS) entry which is preliminary data.</text>
</comment>
<feature type="region of interest" description="Disordered" evidence="1">
    <location>
        <begin position="1"/>
        <end position="35"/>
    </location>
</feature>
<name>A0AAV4B872_9GAST</name>
<evidence type="ECO:0000256" key="1">
    <source>
        <dbReference type="SAM" id="MobiDB-lite"/>
    </source>
</evidence>
<organism evidence="2 3">
    <name type="scientific">Plakobranchus ocellatus</name>
    <dbReference type="NCBI Taxonomy" id="259542"/>
    <lineage>
        <taxon>Eukaryota</taxon>
        <taxon>Metazoa</taxon>
        <taxon>Spiralia</taxon>
        <taxon>Lophotrochozoa</taxon>
        <taxon>Mollusca</taxon>
        <taxon>Gastropoda</taxon>
        <taxon>Heterobranchia</taxon>
        <taxon>Euthyneura</taxon>
        <taxon>Panpulmonata</taxon>
        <taxon>Sacoglossa</taxon>
        <taxon>Placobranchoidea</taxon>
        <taxon>Plakobranchidae</taxon>
        <taxon>Plakobranchus</taxon>
    </lineage>
</organism>